<dbReference type="InterPro" id="IPR005828">
    <property type="entry name" value="MFS_sugar_transport-like"/>
</dbReference>
<organism evidence="7 8">
    <name type="scientific">Parthenolecanium corni</name>
    <dbReference type="NCBI Taxonomy" id="536013"/>
    <lineage>
        <taxon>Eukaryota</taxon>
        <taxon>Metazoa</taxon>
        <taxon>Ecdysozoa</taxon>
        <taxon>Arthropoda</taxon>
        <taxon>Hexapoda</taxon>
        <taxon>Insecta</taxon>
        <taxon>Pterygota</taxon>
        <taxon>Neoptera</taxon>
        <taxon>Paraneoptera</taxon>
        <taxon>Hemiptera</taxon>
        <taxon>Sternorrhyncha</taxon>
        <taxon>Coccoidea</taxon>
        <taxon>Coccidae</taxon>
        <taxon>Parthenolecanium</taxon>
    </lineage>
</organism>
<evidence type="ECO:0000256" key="5">
    <source>
        <dbReference type="SAM" id="MobiDB-lite"/>
    </source>
</evidence>
<feature type="transmembrane region" description="Helical" evidence="6">
    <location>
        <begin position="262"/>
        <end position="281"/>
    </location>
</feature>
<dbReference type="GO" id="GO:0016020">
    <property type="term" value="C:membrane"/>
    <property type="evidence" value="ECO:0007669"/>
    <property type="project" value="UniProtKB-SubCell"/>
</dbReference>
<keyword evidence="8" id="KW-1185">Reference proteome</keyword>
<feature type="transmembrane region" description="Helical" evidence="6">
    <location>
        <begin position="80"/>
        <end position="103"/>
    </location>
</feature>
<sequence length="412" mass="47553">METAVIEKKENQLLRNGVIITSLSFLLALFIPETPFWLASKGNLEKAEETFTWIRAGNSDATEFNQMLANIDTIASKGTIAYITSATFFIGMVFSIFLVICGFNPASLMEAGLHDFYYAYTGNMTYEEYLEARNFIKAPLNQDIRHAFYGQLIFLGFQFFIPRKLLYFVSYIFGVFIITFILLKLQTLEILLKLASFCSLSPALGITPLVMILPAEIYPAAFREFGISFTASLERVIKYMFSYYTEESRIIHFPLPLLNKQMAYFCFITSLIGMPFLLLFMPETRSRNIYELEELKLSLPTRKRKESKTRKESPLVEDATAEESSRKESPLVERKRTSEEKIRKESPLIERKRTSEEQVRKESPLVERKSTAEEQIRKESPLVERKSTAEEQIRKESPLVERKSTAEELEES</sequence>
<dbReference type="Pfam" id="PF00083">
    <property type="entry name" value="Sugar_tr"/>
    <property type="match status" value="1"/>
</dbReference>
<feature type="compositionally biased region" description="Basic and acidic residues" evidence="5">
    <location>
        <begin position="323"/>
        <end position="406"/>
    </location>
</feature>
<dbReference type="Gene3D" id="1.20.1250.20">
    <property type="entry name" value="MFS general substrate transporter like domains"/>
    <property type="match status" value="1"/>
</dbReference>
<feature type="transmembrane region" description="Helical" evidence="6">
    <location>
        <begin position="167"/>
        <end position="183"/>
    </location>
</feature>
<comment type="caution">
    <text evidence="7">The sequence shown here is derived from an EMBL/GenBank/DDBJ whole genome shotgun (WGS) entry which is preliminary data.</text>
</comment>
<feature type="transmembrane region" description="Helical" evidence="6">
    <location>
        <begin position="190"/>
        <end position="213"/>
    </location>
</feature>
<evidence type="ECO:0000256" key="2">
    <source>
        <dbReference type="ARBA" id="ARBA00022692"/>
    </source>
</evidence>
<dbReference type="GO" id="GO:0022857">
    <property type="term" value="F:transmembrane transporter activity"/>
    <property type="evidence" value="ECO:0007669"/>
    <property type="project" value="InterPro"/>
</dbReference>
<evidence type="ECO:0000256" key="6">
    <source>
        <dbReference type="SAM" id="Phobius"/>
    </source>
</evidence>
<keyword evidence="3 6" id="KW-1133">Transmembrane helix</keyword>
<evidence type="ECO:0000256" key="1">
    <source>
        <dbReference type="ARBA" id="ARBA00004370"/>
    </source>
</evidence>
<dbReference type="InterPro" id="IPR050549">
    <property type="entry name" value="MFS_Trehalose_Transporter"/>
</dbReference>
<evidence type="ECO:0000256" key="4">
    <source>
        <dbReference type="ARBA" id="ARBA00023136"/>
    </source>
</evidence>
<feature type="region of interest" description="Disordered" evidence="5">
    <location>
        <begin position="301"/>
        <end position="412"/>
    </location>
</feature>
<dbReference type="PANTHER" id="PTHR48021:SF1">
    <property type="entry name" value="GH07001P-RELATED"/>
    <property type="match status" value="1"/>
</dbReference>
<dbReference type="InterPro" id="IPR036259">
    <property type="entry name" value="MFS_trans_sf"/>
</dbReference>
<gene>
    <name evidence="7" type="ORF">V9T40_010791</name>
</gene>
<accession>A0AAN9T4S6</accession>
<evidence type="ECO:0000313" key="7">
    <source>
        <dbReference type="EMBL" id="KAK7573600.1"/>
    </source>
</evidence>
<protein>
    <submittedName>
        <fullName evidence="7">Uncharacterized protein</fullName>
    </submittedName>
</protein>
<name>A0AAN9T4S6_9HEMI</name>
<dbReference type="EMBL" id="JBBCAQ010000037">
    <property type="protein sequence ID" value="KAK7573600.1"/>
    <property type="molecule type" value="Genomic_DNA"/>
</dbReference>
<feature type="transmembrane region" description="Helical" evidence="6">
    <location>
        <begin position="12"/>
        <end position="31"/>
    </location>
</feature>
<dbReference type="Proteomes" id="UP001367676">
    <property type="component" value="Unassembled WGS sequence"/>
</dbReference>
<dbReference type="SUPFAM" id="SSF103473">
    <property type="entry name" value="MFS general substrate transporter"/>
    <property type="match status" value="1"/>
</dbReference>
<dbReference type="AlphaFoldDB" id="A0AAN9T4S6"/>
<keyword evidence="4 6" id="KW-0472">Membrane</keyword>
<proteinExistence type="predicted"/>
<evidence type="ECO:0000313" key="8">
    <source>
        <dbReference type="Proteomes" id="UP001367676"/>
    </source>
</evidence>
<reference evidence="7 8" key="1">
    <citation type="submission" date="2024-03" db="EMBL/GenBank/DDBJ databases">
        <title>Adaptation during the transition from Ophiocordyceps entomopathogen to insect associate is accompanied by gene loss and intensified selection.</title>
        <authorList>
            <person name="Ward C.M."/>
            <person name="Onetto C.A."/>
            <person name="Borneman A.R."/>
        </authorList>
    </citation>
    <scope>NUCLEOTIDE SEQUENCE [LARGE SCALE GENOMIC DNA]</scope>
    <source>
        <strain evidence="7">AWRI1</strain>
        <tissue evidence="7">Single Adult Female</tissue>
    </source>
</reference>
<keyword evidence="2 6" id="KW-0812">Transmembrane</keyword>
<dbReference type="PANTHER" id="PTHR48021">
    <property type="match status" value="1"/>
</dbReference>
<comment type="subcellular location">
    <subcellularLocation>
        <location evidence="1">Membrane</location>
    </subcellularLocation>
</comment>
<feature type="transmembrane region" description="Helical" evidence="6">
    <location>
        <begin position="144"/>
        <end position="161"/>
    </location>
</feature>
<evidence type="ECO:0000256" key="3">
    <source>
        <dbReference type="ARBA" id="ARBA00022989"/>
    </source>
</evidence>